<evidence type="ECO:0000313" key="7">
    <source>
        <dbReference type="EMBL" id="KAA8547324.1"/>
    </source>
</evidence>
<dbReference type="GO" id="GO:0043565">
    <property type="term" value="F:sequence-specific DNA binding"/>
    <property type="evidence" value="ECO:0007669"/>
    <property type="project" value="InterPro"/>
</dbReference>
<dbReference type="AlphaFoldDB" id="A0A5J5BXG8"/>
<evidence type="ECO:0000256" key="1">
    <source>
        <dbReference type="ARBA" id="ARBA00004123"/>
    </source>
</evidence>
<dbReference type="OrthoDB" id="1642657at2759"/>
<gene>
    <name evidence="7" type="ORF">F0562_003812</name>
</gene>
<organism evidence="7 8">
    <name type="scientific">Nyssa sinensis</name>
    <dbReference type="NCBI Taxonomy" id="561372"/>
    <lineage>
        <taxon>Eukaryota</taxon>
        <taxon>Viridiplantae</taxon>
        <taxon>Streptophyta</taxon>
        <taxon>Embryophyta</taxon>
        <taxon>Tracheophyta</taxon>
        <taxon>Spermatophyta</taxon>
        <taxon>Magnoliopsida</taxon>
        <taxon>eudicotyledons</taxon>
        <taxon>Gunneridae</taxon>
        <taxon>Pentapetalae</taxon>
        <taxon>asterids</taxon>
        <taxon>Cornales</taxon>
        <taxon>Nyssaceae</taxon>
        <taxon>Nyssa</taxon>
    </lineage>
</organism>
<accession>A0A5J5BXG8</accession>
<keyword evidence="5" id="KW-0804">Transcription</keyword>
<evidence type="ECO:0000256" key="6">
    <source>
        <dbReference type="ARBA" id="ARBA00023242"/>
    </source>
</evidence>
<dbReference type="GO" id="GO:0005634">
    <property type="term" value="C:nucleus"/>
    <property type="evidence" value="ECO:0007669"/>
    <property type="project" value="UniProtKB-SubCell"/>
</dbReference>
<proteinExistence type="inferred from homology"/>
<keyword evidence="6" id="KW-0539">Nucleus</keyword>
<dbReference type="InterPro" id="IPR045314">
    <property type="entry name" value="bZIP_plant_GBF1"/>
</dbReference>
<keyword evidence="8" id="KW-1185">Reference proteome</keyword>
<keyword evidence="3" id="KW-0805">Transcription regulation</keyword>
<dbReference type="GO" id="GO:0003700">
    <property type="term" value="F:DNA-binding transcription factor activity"/>
    <property type="evidence" value="ECO:0007669"/>
    <property type="project" value="InterPro"/>
</dbReference>
<protein>
    <recommendedName>
        <fullName evidence="9">BZIP domain-containing protein</fullName>
    </recommendedName>
</protein>
<dbReference type="Proteomes" id="UP000325577">
    <property type="component" value="Linkage Group LG1"/>
</dbReference>
<evidence type="ECO:0000256" key="5">
    <source>
        <dbReference type="ARBA" id="ARBA00023163"/>
    </source>
</evidence>
<dbReference type="InterPro" id="IPR044827">
    <property type="entry name" value="GBF-like"/>
</dbReference>
<evidence type="ECO:0000313" key="8">
    <source>
        <dbReference type="Proteomes" id="UP000325577"/>
    </source>
</evidence>
<evidence type="ECO:0000256" key="3">
    <source>
        <dbReference type="ARBA" id="ARBA00023015"/>
    </source>
</evidence>
<comment type="similarity">
    <text evidence="2">Belongs to the bZIP family.</text>
</comment>
<keyword evidence="4" id="KW-0238">DNA-binding</keyword>
<evidence type="ECO:0000256" key="2">
    <source>
        <dbReference type="ARBA" id="ARBA00007163"/>
    </source>
</evidence>
<reference evidence="7 8" key="1">
    <citation type="submission" date="2019-09" db="EMBL/GenBank/DDBJ databases">
        <title>A chromosome-level genome assembly of the Chinese tupelo Nyssa sinensis.</title>
        <authorList>
            <person name="Yang X."/>
            <person name="Kang M."/>
            <person name="Yang Y."/>
            <person name="Xiong H."/>
            <person name="Wang M."/>
            <person name="Zhang Z."/>
            <person name="Wang Z."/>
            <person name="Wu H."/>
            <person name="Ma T."/>
            <person name="Liu J."/>
            <person name="Xi Z."/>
        </authorList>
    </citation>
    <scope>NUCLEOTIDE SEQUENCE [LARGE SCALE GENOMIC DNA]</scope>
    <source>
        <strain evidence="7">J267</strain>
        <tissue evidence="7">Leaf</tissue>
    </source>
</reference>
<dbReference type="PANTHER" id="PTHR45967">
    <property type="entry name" value="G-BOX-BINDING FACTOR 3-RELATED"/>
    <property type="match status" value="1"/>
</dbReference>
<dbReference type="CDD" id="cd14702">
    <property type="entry name" value="bZIP_plant_GBF1"/>
    <property type="match status" value="1"/>
</dbReference>
<dbReference type="PANTHER" id="PTHR45967:SF20">
    <property type="entry name" value="G-BOX-BINDING FACTOR 1"/>
    <property type="match status" value="1"/>
</dbReference>
<evidence type="ECO:0000256" key="4">
    <source>
        <dbReference type="ARBA" id="ARBA00023125"/>
    </source>
</evidence>
<comment type="subcellular location">
    <subcellularLocation>
        <location evidence="1">Nucleus</location>
    </subcellularLocation>
</comment>
<dbReference type="EMBL" id="CM018032">
    <property type="protein sequence ID" value="KAA8547324.1"/>
    <property type="molecule type" value="Genomic_DNA"/>
</dbReference>
<evidence type="ECO:0008006" key="9">
    <source>
        <dbReference type="Google" id="ProtNLM"/>
    </source>
</evidence>
<name>A0A5J5BXG8_9ASTE</name>
<sequence>MRSWKGRPMMKRAGLQQKILRELEEMMVSHKVLKVEDSAAGKKGNFDQMLADGANAQNNAAGTVPGNAVVCMPATNLNSGMDLGNVTPAGAGGVKMRSNPSGVSPVVAPATMVGHEGIMPDQWIQDERELKRQKRKLSNRESARRSRLTCTLHIQTHVN</sequence>